<dbReference type="eggNOG" id="KOG0023">
    <property type="taxonomic scope" value="Eukaryota"/>
</dbReference>
<keyword evidence="11" id="KW-1185">Reference proteome</keyword>
<dbReference type="InParanoid" id="C7ZCY4"/>
<dbReference type="PANTHER" id="PTHR42940:SF8">
    <property type="entry name" value="VACUOLAR PROTEIN SORTING-ASSOCIATED PROTEIN 11"/>
    <property type="match status" value="1"/>
</dbReference>
<proteinExistence type="inferred from homology"/>
<dbReference type="FunFam" id="3.40.50.720:FF:000039">
    <property type="entry name" value="Alcohol dehydrogenase AdhP"/>
    <property type="match status" value="1"/>
</dbReference>
<keyword evidence="3 7" id="KW-0479">Metal-binding</keyword>
<dbReference type="GeneID" id="9670200"/>
<comment type="similarity">
    <text evidence="2 7">Belongs to the zinc-containing alcohol dehydrogenase family.</text>
</comment>
<dbReference type="InterPro" id="IPR011032">
    <property type="entry name" value="GroES-like_sf"/>
</dbReference>
<evidence type="ECO:0000256" key="4">
    <source>
        <dbReference type="ARBA" id="ARBA00022833"/>
    </source>
</evidence>
<comment type="cofactor">
    <cofactor evidence="1 7">
        <name>Zn(2+)</name>
        <dbReference type="ChEBI" id="CHEBI:29105"/>
    </cofactor>
</comment>
<dbReference type="InterPro" id="IPR013149">
    <property type="entry name" value="ADH-like_C"/>
</dbReference>
<dbReference type="SUPFAM" id="SSF51735">
    <property type="entry name" value="NAD(P)-binding Rossmann-fold domains"/>
    <property type="match status" value="1"/>
</dbReference>
<dbReference type="Pfam" id="PF08240">
    <property type="entry name" value="ADH_N"/>
    <property type="match status" value="1"/>
</dbReference>
<evidence type="ECO:0008006" key="12">
    <source>
        <dbReference type="Google" id="ProtNLM"/>
    </source>
</evidence>
<dbReference type="RefSeq" id="XP_003043838.1">
    <property type="nucleotide sequence ID" value="XM_003043792.1"/>
</dbReference>
<keyword evidence="6" id="KW-0520">NAD</keyword>
<dbReference type="OMA" id="YDDCPAI"/>
<dbReference type="Gene3D" id="3.90.180.10">
    <property type="entry name" value="Medium-chain alcohol dehydrogenases, catalytic domain"/>
    <property type="match status" value="1"/>
</dbReference>
<protein>
    <recommendedName>
        <fullName evidence="12">Enoyl reductase (ER) domain-containing protein</fullName>
    </recommendedName>
</protein>
<gene>
    <name evidence="10" type="ORF">NECHADRAFT_84382</name>
</gene>
<evidence type="ECO:0000259" key="8">
    <source>
        <dbReference type="Pfam" id="PF00107"/>
    </source>
</evidence>
<evidence type="ECO:0000256" key="3">
    <source>
        <dbReference type="ARBA" id="ARBA00022723"/>
    </source>
</evidence>
<sequence length="417" mass="45218">MGSKQTGTMLAAQYNKARPMTPPLDLKQRLTTFTAEQQDLLQWTDTPHQMLFWGHTAVEPPTDKITIGHENTGYVVGVGKDVKGFKVGDLVGCLGCSYACYDCEGCQVHNLFCEEATGKMHGFSCPGHFAEYSVSDYRNAMVLPKGMNPDTSAPLFCAGVTGQHPSLAHAAEIKGLTNVLSAYHAIRGCDLREGQWIAIIGCGGLGHLAVQYAKALKLKVVGIDISKSQLDDAKSLGADYVINTLEERDYETKIKKITGGGCHAAAVFSASNAAYESATRTLRINGLLMVAGIPQRPLSISALDILLGKYRIAGRSSGIPKNMPEAINFSHEHGIQVHMTTFQDINDIHRVIDLMNSGKAAGRFGILSQSRKIGILNFGVLFDEGAFDFQPKQTLNDLFPEIKAMTAPEALEIGWKK</sequence>
<dbReference type="EMBL" id="GG698919">
    <property type="protein sequence ID" value="EEU38125.1"/>
    <property type="molecule type" value="Genomic_DNA"/>
</dbReference>
<dbReference type="PROSITE" id="PS00059">
    <property type="entry name" value="ADH_ZINC"/>
    <property type="match status" value="1"/>
</dbReference>
<evidence type="ECO:0000256" key="5">
    <source>
        <dbReference type="ARBA" id="ARBA00023002"/>
    </source>
</evidence>
<evidence type="ECO:0000313" key="10">
    <source>
        <dbReference type="EMBL" id="EEU38125.1"/>
    </source>
</evidence>
<dbReference type="SUPFAM" id="SSF50129">
    <property type="entry name" value="GroES-like"/>
    <property type="match status" value="1"/>
</dbReference>
<evidence type="ECO:0000256" key="6">
    <source>
        <dbReference type="ARBA" id="ARBA00023027"/>
    </source>
</evidence>
<dbReference type="OrthoDB" id="1879366at2759"/>
<dbReference type="GO" id="GO:0008270">
    <property type="term" value="F:zinc ion binding"/>
    <property type="evidence" value="ECO:0007669"/>
    <property type="project" value="InterPro"/>
</dbReference>
<dbReference type="InterPro" id="IPR013154">
    <property type="entry name" value="ADH-like_N"/>
</dbReference>
<dbReference type="STRING" id="660122.C7ZCY4"/>
<dbReference type="AlphaFoldDB" id="C7ZCY4"/>
<keyword evidence="4 7" id="KW-0862">Zinc</keyword>
<evidence type="ECO:0000256" key="7">
    <source>
        <dbReference type="RuleBase" id="RU361277"/>
    </source>
</evidence>
<feature type="domain" description="Alcohol dehydrogenase-like N-terminal" evidence="9">
    <location>
        <begin position="51"/>
        <end position="144"/>
    </location>
</feature>
<dbReference type="VEuPathDB" id="FungiDB:NECHADRAFT_84382"/>
<name>C7ZCY4_FUSV7</name>
<dbReference type="Proteomes" id="UP000005206">
    <property type="component" value="Chromosome 9"/>
</dbReference>
<reference evidence="10 11" key="1">
    <citation type="journal article" date="2009" name="PLoS Genet.">
        <title>The genome of Nectria haematococca: contribution of supernumerary chromosomes to gene expansion.</title>
        <authorList>
            <person name="Coleman J.J."/>
            <person name="Rounsley S.D."/>
            <person name="Rodriguez-Carres M."/>
            <person name="Kuo A."/>
            <person name="Wasmann C.C."/>
            <person name="Grimwood J."/>
            <person name="Schmutz J."/>
            <person name="Taga M."/>
            <person name="White G.J."/>
            <person name="Zhou S."/>
            <person name="Schwartz D.C."/>
            <person name="Freitag M."/>
            <person name="Ma L.J."/>
            <person name="Danchin E.G."/>
            <person name="Henrissat B."/>
            <person name="Coutinho P.M."/>
            <person name="Nelson D.R."/>
            <person name="Straney D."/>
            <person name="Napoli C.A."/>
            <person name="Barker B.M."/>
            <person name="Gribskov M."/>
            <person name="Rep M."/>
            <person name="Kroken S."/>
            <person name="Molnar I."/>
            <person name="Rensing C."/>
            <person name="Kennell J.C."/>
            <person name="Zamora J."/>
            <person name="Farman M.L."/>
            <person name="Selker E.U."/>
            <person name="Salamov A."/>
            <person name="Shapiro H."/>
            <person name="Pangilinan J."/>
            <person name="Lindquist E."/>
            <person name="Lamers C."/>
            <person name="Grigoriev I.V."/>
            <person name="Geiser D.M."/>
            <person name="Covert S.F."/>
            <person name="Temporini E."/>
            <person name="Vanetten H.D."/>
        </authorList>
    </citation>
    <scope>NUCLEOTIDE SEQUENCE [LARGE SCALE GENOMIC DNA]</scope>
    <source>
        <strain evidence="11">ATCC MYA-4622 / CBS 123669 / FGSC 9596 / NRRL 45880 / 77-13-4</strain>
    </source>
</reference>
<dbReference type="HOGENOM" id="CLU_026673_20_1_1"/>
<evidence type="ECO:0000313" key="11">
    <source>
        <dbReference type="Proteomes" id="UP000005206"/>
    </source>
</evidence>
<dbReference type="Gene3D" id="3.40.50.720">
    <property type="entry name" value="NAD(P)-binding Rossmann-like Domain"/>
    <property type="match status" value="1"/>
</dbReference>
<dbReference type="InterPro" id="IPR002328">
    <property type="entry name" value="ADH_Zn_CS"/>
</dbReference>
<dbReference type="Pfam" id="PF00107">
    <property type="entry name" value="ADH_zinc_N"/>
    <property type="match status" value="1"/>
</dbReference>
<feature type="domain" description="Alcohol dehydrogenase-like C-terminal" evidence="8">
    <location>
        <begin position="204"/>
        <end position="329"/>
    </location>
</feature>
<evidence type="ECO:0000259" key="9">
    <source>
        <dbReference type="Pfam" id="PF08240"/>
    </source>
</evidence>
<dbReference type="GO" id="GO:0018455">
    <property type="term" value="F:alcohol dehydrogenase [NAD(P)+] activity"/>
    <property type="evidence" value="ECO:0007669"/>
    <property type="project" value="UniProtKB-ARBA"/>
</dbReference>
<accession>C7ZCY4</accession>
<keyword evidence="5" id="KW-0560">Oxidoreductase</keyword>
<dbReference type="InterPro" id="IPR036291">
    <property type="entry name" value="NAD(P)-bd_dom_sf"/>
</dbReference>
<dbReference type="KEGG" id="nhe:NECHADRAFT_84382"/>
<organism evidence="10 11">
    <name type="scientific">Fusarium vanettenii (strain ATCC MYA-4622 / CBS 123669 / FGSC 9596 / NRRL 45880 / 77-13-4)</name>
    <name type="common">Fusarium solani subsp. pisi</name>
    <dbReference type="NCBI Taxonomy" id="660122"/>
    <lineage>
        <taxon>Eukaryota</taxon>
        <taxon>Fungi</taxon>
        <taxon>Dikarya</taxon>
        <taxon>Ascomycota</taxon>
        <taxon>Pezizomycotina</taxon>
        <taxon>Sordariomycetes</taxon>
        <taxon>Hypocreomycetidae</taxon>
        <taxon>Hypocreales</taxon>
        <taxon>Nectriaceae</taxon>
        <taxon>Fusarium</taxon>
        <taxon>Fusarium solani species complex</taxon>
        <taxon>Fusarium vanettenii</taxon>
    </lineage>
</organism>
<evidence type="ECO:0000256" key="1">
    <source>
        <dbReference type="ARBA" id="ARBA00001947"/>
    </source>
</evidence>
<dbReference type="PANTHER" id="PTHR42940">
    <property type="entry name" value="ALCOHOL DEHYDROGENASE 1-RELATED"/>
    <property type="match status" value="1"/>
</dbReference>
<evidence type="ECO:0000256" key="2">
    <source>
        <dbReference type="ARBA" id="ARBA00008072"/>
    </source>
</evidence>